<dbReference type="PANTHER" id="PTHR32305">
    <property type="match status" value="1"/>
</dbReference>
<dbReference type="Gene3D" id="3.30.1380.10">
    <property type="match status" value="1"/>
</dbReference>
<dbReference type="Gene3D" id="2.180.10.10">
    <property type="entry name" value="RHS repeat-associated core"/>
    <property type="match status" value="1"/>
</dbReference>
<dbReference type="InterPro" id="IPR039561">
    <property type="entry name" value="Peptidase_M15C"/>
</dbReference>
<feature type="non-terminal residue" evidence="2">
    <location>
        <position position="1"/>
    </location>
</feature>
<evidence type="ECO:0000313" key="2">
    <source>
        <dbReference type="EMBL" id="KAB8161366.1"/>
    </source>
</evidence>
<dbReference type="GO" id="GO:0008233">
    <property type="term" value="F:peptidase activity"/>
    <property type="evidence" value="ECO:0007669"/>
    <property type="project" value="InterPro"/>
</dbReference>
<dbReference type="EMBL" id="VICD02000347">
    <property type="protein sequence ID" value="KAB8161366.1"/>
    <property type="molecule type" value="Genomic_DNA"/>
</dbReference>
<dbReference type="Proteomes" id="UP000320431">
    <property type="component" value="Unassembled WGS sequence"/>
</dbReference>
<evidence type="ECO:0000313" key="3">
    <source>
        <dbReference type="Proteomes" id="UP000320431"/>
    </source>
</evidence>
<dbReference type="Pfam" id="PF13539">
    <property type="entry name" value="Peptidase_M15_4"/>
    <property type="match status" value="1"/>
</dbReference>
<reference evidence="2 3" key="1">
    <citation type="submission" date="2019-10" db="EMBL/GenBank/DDBJ databases">
        <title>Lysobacter alkalisoli sp. nov., isolated from saline-alkaline soil.</title>
        <authorList>
            <person name="Sun J.-Q."/>
        </authorList>
    </citation>
    <scope>NUCLEOTIDE SEQUENCE [LARGE SCALE GENOMIC DNA]</scope>
    <source>
        <strain evidence="2 3">KCTC 42381</strain>
    </source>
</reference>
<dbReference type="InterPro" id="IPR050708">
    <property type="entry name" value="T6SS_VgrG/RHS"/>
</dbReference>
<evidence type="ECO:0000259" key="1">
    <source>
        <dbReference type="Pfam" id="PF13539"/>
    </source>
</evidence>
<dbReference type="PANTHER" id="PTHR32305:SF15">
    <property type="entry name" value="PROTEIN RHSA-RELATED"/>
    <property type="match status" value="1"/>
</dbReference>
<protein>
    <recommendedName>
        <fullName evidence="1">Peptidase M15C domain-containing protein</fullName>
    </recommendedName>
</protein>
<sequence length="245" mass="27003">HVFDAATGLVYAQQRYYDDDIGRFLSADPVTPYGSPVGQFNRYRYGSNNPYRFTDPDGRRDWDSLGSHFSNFTSPGTGFRVGPPSIRAGDNMPRNKRVPDMKRVTLPGLGNSFLDSGFADRVDTWKQDAARQGVKIKFNSAFRAQDRQDSLRGDPSAITPARLSLHSAGFAVDVNYSSLRNIPGGLTGDQQRTILRDAATKAGLSWGGNFRTPDPPHFFRDPGGDRSKLIDEASRQVELLQAGGN</sequence>
<dbReference type="NCBIfam" id="TIGR03696">
    <property type="entry name" value="Rhs_assc_core"/>
    <property type="match status" value="1"/>
</dbReference>
<dbReference type="InterPro" id="IPR022385">
    <property type="entry name" value="Rhs_assc_core"/>
</dbReference>
<name>A0A507ZVD4_9GAMM</name>
<gene>
    <name evidence="2" type="ORF">FKV24_019060</name>
</gene>
<organism evidence="2 3">
    <name type="scientific">Marilutibacter maris</name>
    <dbReference type="NCBI Taxonomy" id="1605891"/>
    <lineage>
        <taxon>Bacteria</taxon>
        <taxon>Pseudomonadati</taxon>
        <taxon>Pseudomonadota</taxon>
        <taxon>Gammaproteobacteria</taxon>
        <taxon>Lysobacterales</taxon>
        <taxon>Lysobacteraceae</taxon>
        <taxon>Marilutibacter</taxon>
    </lineage>
</organism>
<comment type="caution">
    <text evidence="2">The sequence shown here is derived from an EMBL/GenBank/DDBJ whole genome shotgun (WGS) entry which is preliminary data.</text>
</comment>
<dbReference type="InterPro" id="IPR009045">
    <property type="entry name" value="Zn_M74/Hedgehog-like"/>
</dbReference>
<proteinExistence type="predicted"/>
<dbReference type="SUPFAM" id="SSF55166">
    <property type="entry name" value="Hedgehog/DD-peptidase"/>
    <property type="match status" value="1"/>
</dbReference>
<feature type="domain" description="Peptidase M15C" evidence="1">
    <location>
        <begin position="161"/>
        <end position="218"/>
    </location>
</feature>
<dbReference type="AlphaFoldDB" id="A0A507ZVD4"/>
<dbReference type="RefSeq" id="WP_211371932.1">
    <property type="nucleotide sequence ID" value="NZ_VICD02000347.1"/>
</dbReference>
<accession>A0A507ZVD4</accession>